<evidence type="ECO:0000256" key="1">
    <source>
        <dbReference type="ARBA" id="ARBA00007198"/>
    </source>
</evidence>
<dbReference type="Gene3D" id="3.40.30.10">
    <property type="entry name" value="Glutaredoxin"/>
    <property type="match status" value="1"/>
</dbReference>
<evidence type="ECO:0000256" key="6">
    <source>
        <dbReference type="PROSITE-ProRule" id="PRU01282"/>
    </source>
</evidence>
<keyword evidence="9" id="KW-1185">Reference proteome</keyword>
<evidence type="ECO:0000256" key="5">
    <source>
        <dbReference type="ARBA" id="ARBA00039879"/>
    </source>
</evidence>
<dbReference type="InterPro" id="IPR006659">
    <property type="entry name" value="Arsenate_reductase"/>
</dbReference>
<dbReference type="InterPro" id="IPR036249">
    <property type="entry name" value="Thioredoxin-like_sf"/>
</dbReference>
<sequence>MITIYHNPRCSNSRAALELIRQAGHEPVVVEYLQAPPDRATLKELARASGLGLRGLLRSKETTYAELGLDNPALDDEALLDAMAQHPVLLNRPIVVGPRGVGLCRPPERVLDLL</sequence>
<accession>A0A931J9L2</accession>
<keyword evidence="2" id="KW-0059">Arsenical resistance</keyword>
<dbReference type="EMBL" id="JAEDAK010000013">
    <property type="protein sequence ID" value="MBH9578595.1"/>
    <property type="molecule type" value="Genomic_DNA"/>
</dbReference>
<dbReference type="Proteomes" id="UP000613266">
    <property type="component" value="Unassembled WGS sequence"/>
</dbReference>
<dbReference type="PROSITE" id="PS51353">
    <property type="entry name" value="ARSC"/>
    <property type="match status" value="1"/>
</dbReference>
<comment type="similarity">
    <text evidence="1 6 7">Belongs to the ArsC family.</text>
</comment>
<dbReference type="PANTHER" id="PTHR30041:SF5">
    <property type="entry name" value="ARSENATE REDUCTASE-RELATED"/>
    <property type="match status" value="1"/>
</dbReference>
<dbReference type="EC" id="1.20.4.1" evidence="4 7"/>
<evidence type="ECO:0000256" key="7">
    <source>
        <dbReference type="RuleBase" id="RU362029"/>
    </source>
</evidence>
<dbReference type="RefSeq" id="WP_198112365.1">
    <property type="nucleotide sequence ID" value="NZ_JAEDAK010000013.1"/>
</dbReference>
<comment type="catalytic activity">
    <reaction evidence="7">
        <text>[glutaredoxin]-dithiol + arsenate + glutathione + H(+) = glutathionyl-S-S-[glutaredoxin] + arsenite + H2O</text>
        <dbReference type="Rhea" id="RHEA:22016"/>
        <dbReference type="Rhea" id="RHEA-COMP:10729"/>
        <dbReference type="Rhea" id="RHEA-COMP:17668"/>
        <dbReference type="ChEBI" id="CHEBI:15377"/>
        <dbReference type="ChEBI" id="CHEBI:15378"/>
        <dbReference type="ChEBI" id="CHEBI:29242"/>
        <dbReference type="ChEBI" id="CHEBI:29950"/>
        <dbReference type="ChEBI" id="CHEBI:48597"/>
        <dbReference type="ChEBI" id="CHEBI:57925"/>
        <dbReference type="ChEBI" id="CHEBI:146199"/>
        <dbReference type="EC" id="1.20.4.1"/>
    </reaction>
</comment>
<evidence type="ECO:0000313" key="9">
    <source>
        <dbReference type="Proteomes" id="UP000613266"/>
    </source>
</evidence>
<dbReference type="CDD" id="cd03034">
    <property type="entry name" value="ArsC_ArsC"/>
    <property type="match status" value="1"/>
</dbReference>
<evidence type="ECO:0000313" key="8">
    <source>
        <dbReference type="EMBL" id="MBH9578595.1"/>
    </source>
</evidence>
<dbReference type="GO" id="GO:0046685">
    <property type="term" value="P:response to arsenic-containing substance"/>
    <property type="evidence" value="ECO:0007669"/>
    <property type="project" value="UniProtKB-KW"/>
</dbReference>
<proteinExistence type="inferred from homology"/>
<dbReference type="NCBIfam" id="TIGR00014">
    <property type="entry name" value="arsC"/>
    <property type="match status" value="1"/>
</dbReference>
<name>A0A931J9L2_9BURK</name>
<evidence type="ECO:0000256" key="4">
    <source>
        <dbReference type="ARBA" id="ARBA00038969"/>
    </source>
</evidence>
<dbReference type="Pfam" id="PF03960">
    <property type="entry name" value="ArsC"/>
    <property type="match status" value="1"/>
</dbReference>
<dbReference type="AlphaFoldDB" id="A0A931J9L2"/>
<keyword evidence="3 7" id="KW-0560">Oxidoreductase</keyword>
<comment type="caution">
    <text evidence="8">The sequence shown here is derived from an EMBL/GenBank/DDBJ whole genome shotgun (WGS) entry which is preliminary data.</text>
</comment>
<dbReference type="SUPFAM" id="SSF52833">
    <property type="entry name" value="Thioredoxin-like"/>
    <property type="match status" value="1"/>
</dbReference>
<dbReference type="PANTHER" id="PTHR30041">
    <property type="entry name" value="ARSENATE REDUCTASE"/>
    <property type="match status" value="1"/>
</dbReference>
<reference evidence="8" key="1">
    <citation type="submission" date="2020-12" db="EMBL/GenBank/DDBJ databases">
        <title>The genome sequence of Inhella sp. 1Y17.</title>
        <authorList>
            <person name="Liu Y."/>
        </authorList>
    </citation>
    <scope>NUCLEOTIDE SEQUENCE</scope>
    <source>
        <strain evidence="8">1Y17</strain>
    </source>
</reference>
<evidence type="ECO:0000256" key="2">
    <source>
        <dbReference type="ARBA" id="ARBA00022849"/>
    </source>
</evidence>
<dbReference type="GO" id="GO:0008794">
    <property type="term" value="F:arsenate reductase (glutaredoxin) activity"/>
    <property type="evidence" value="ECO:0007669"/>
    <property type="project" value="UniProtKB-UniRule"/>
</dbReference>
<dbReference type="InterPro" id="IPR006660">
    <property type="entry name" value="Arsenate_reductase-like"/>
</dbReference>
<evidence type="ECO:0000256" key="3">
    <source>
        <dbReference type="ARBA" id="ARBA00023002"/>
    </source>
</evidence>
<organism evidence="8 9">
    <name type="scientific">Inhella proteolytica</name>
    <dbReference type="NCBI Taxonomy" id="2795029"/>
    <lineage>
        <taxon>Bacteria</taxon>
        <taxon>Pseudomonadati</taxon>
        <taxon>Pseudomonadota</taxon>
        <taxon>Betaproteobacteria</taxon>
        <taxon>Burkholderiales</taxon>
        <taxon>Sphaerotilaceae</taxon>
        <taxon>Inhella</taxon>
    </lineage>
</organism>
<gene>
    <name evidence="8" type="primary">arsC</name>
    <name evidence="8" type="ORF">I7X39_17015</name>
</gene>
<protein>
    <recommendedName>
        <fullName evidence="5 7">Arsenate reductase</fullName>
        <ecNumber evidence="4 7">1.20.4.1</ecNumber>
    </recommendedName>
</protein>